<dbReference type="SUPFAM" id="SSF53474">
    <property type="entry name" value="alpha/beta-Hydrolases"/>
    <property type="match status" value="1"/>
</dbReference>
<dbReference type="OrthoDB" id="7267294at2"/>
<organism evidence="1 2">
    <name type="scientific">Pseudorhodoplanes sinuspersici</name>
    <dbReference type="NCBI Taxonomy" id="1235591"/>
    <lineage>
        <taxon>Bacteria</taxon>
        <taxon>Pseudomonadati</taxon>
        <taxon>Pseudomonadota</taxon>
        <taxon>Alphaproteobacteria</taxon>
        <taxon>Hyphomicrobiales</taxon>
        <taxon>Pseudorhodoplanes</taxon>
    </lineage>
</organism>
<dbReference type="RefSeq" id="WP_086087573.1">
    <property type="nucleotide sequence ID" value="NZ_CP021112.1"/>
</dbReference>
<dbReference type="Proteomes" id="UP000194137">
    <property type="component" value="Chromosome"/>
</dbReference>
<proteinExistence type="predicted"/>
<name>A0A1W6ZPJ2_9HYPH</name>
<accession>A0A1W6ZPJ2</accession>
<dbReference type="GO" id="GO:0016020">
    <property type="term" value="C:membrane"/>
    <property type="evidence" value="ECO:0007669"/>
    <property type="project" value="TreeGrafter"/>
</dbReference>
<dbReference type="STRING" id="1235591.CAK95_08765"/>
<dbReference type="InterPro" id="IPR029058">
    <property type="entry name" value="AB_hydrolase_fold"/>
</dbReference>
<evidence type="ECO:0000313" key="2">
    <source>
        <dbReference type="Proteomes" id="UP000194137"/>
    </source>
</evidence>
<gene>
    <name evidence="1" type="ORF">CAK95_08765</name>
</gene>
<dbReference type="PANTHER" id="PTHR43798:SF33">
    <property type="entry name" value="HYDROLASE, PUTATIVE (AFU_ORTHOLOGUE AFUA_2G14860)-RELATED"/>
    <property type="match status" value="1"/>
</dbReference>
<dbReference type="InterPro" id="IPR000073">
    <property type="entry name" value="AB_hydrolase_1"/>
</dbReference>
<dbReference type="InterPro" id="IPR050266">
    <property type="entry name" value="AB_hydrolase_sf"/>
</dbReference>
<dbReference type="KEGG" id="psin:CAK95_08765"/>
<reference evidence="1 2" key="1">
    <citation type="submission" date="2017-05" db="EMBL/GenBank/DDBJ databases">
        <title>Full genome sequence of Pseudorhodoplanes sinuspersici.</title>
        <authorList>
            <person name="Dastgheib S.M.M."/>
            <person name="Shavandi M."/>
            <person name="Tirandaz H."/>
        </authorList>
    </citation>
    <scope>NUCLEOTIDE SEQUENCE [LARGE SCALE GENOMIC DNA]</scope>
    <source>
        <strain evidence="1 2">RIPI110</strain>
    </source>
</reference>
<keyword evidence="2" id="KW-1185">Reference proteome</keyword>
<protein>
    <submittedName>
        <fullName evidence="1">Uncharacterized protein</fullName>
    </submittedName>
</protein>
<dbReference type="AlphaFoldDB" id="A0A1W6ZPJ2"/>
<dbReference type="PRINTS" id="PR00111">
    <property type="entry name" value="ABHYDROLASE"/>
</dbReference>
<dbReference type="Pfam" id="PF00561">
    <property type="entry name" value="Abhydrolase_1"/>
    <property type="match status" value="1"/>
</dbReference>
<sequence>MTSASPLRFTASEPSICYTLDGAGSRSLIAIHELGGNLNSFAGIVPHLEHDFQILRYDQRGAGLSEKPRQSFTFADHVADLERVLDHAGIAPPHYLLGLAAGAAIALAFAHKHPKDSAALALCAPALSVSAERRTYLETRTALAERKGMRAVEGDTLSRSYPERYRERHPARFAAYRALFLANDPVGYGHINMAFADADIAEAIAALRAPCLLLAGEHDALRPPDQVKAIAGQIEGARFDMIDSGHIMPAQAPEAMSNAVRAFFQSA</sequence>
<dbReference type="PANTHER" id="PTHR43798">
    <property type="entry name" value="MONOACYLGLYCEROL LIPASE"/>
    <property type="match status" value="1"/>
</dbReference>
<evidence type="ECO:0000313" key="1">
    <source>
        <dbReference type="EMBL" id="ARP99167.1"/>
    </source>
</evidence>
<dbReference type="Gene3D" id="3.40.50.1820">
    <property type="entry name" value="alpha/beta hydrolase"/>
    <property type="match status" value="1"/>
</dbReference>
<dbReference type="EMBL" id="CP021112">
    <property type="protein sequence ID" value="ARP99167.1"/>
    <property type="molecule type" value="Genomic_DNA"/>
</dbReference>